<feature type="domain" description="YlxR" evidence="1">
    <location>
        <begin position="5"/>
        <end position="60"/>
    </location>
</feature>
<evidence type="ECO:0000313" key="3">
    <source>
        <dbReference type="EMBL" id="CBI03292.1"/>
    </source>
</evidence>
<gene>
    <name evidence="2" type="ORF">CARN1_0752</name>
    <name evidence="3" type="ORF">CARN4_1452</name>
</gene>
<dbReference type="Gene3D" id="3.30.1230.10">
    <property type="entry name" value="YlxR-like"/>
    <property type="match status" value="1"/>
</dbReference>
<evidence type="ECO:0000313" key="2">
    <source>
        <dbReference type="EMBL" id="CBH76272.1"/>
    </source>
</evidence>
<dbReference type="InterPro" id="IPR035931">
    <property type="entry name" value="YlxR-like_sf"/>
</dbReference>
<proteinExistence type="predicted"/>
<accession>E6PII2</accession>
<evidence type="ECO:0000259" key="1">
    <source>
        <dbReference type="Pfam" id="PF04296"/>
    </source>
</evidence>
<reference evidence="2" key="1">
    <citation type="submission" date="2009-10" db="EMBL/GenBank/DDBJ databases">
        <title>Diversity of trophic interactions inside an arsenic-rich microbial ecosystem.</title>
        <authorList>
            <person name="Bertin P.N."/>
            <person name="Heinrich-Salmeron A."/>
            <person name="Pelletier E."/>
            <person name="Goulhen-Chollet F."/>
            <person name="Arsene-Ploetze F."/>
            <person name="Gallien S."/>
            <person name="Calteau A."/>
            <person name="Vallenet D."/>
            <person name="Casiot C."/>
            <person name="Chane-Woon-Ming B."/>
            <person name="Giloteaux L."/>
            <person name="Barakat M."/>
            <person name="Bonnefoy V."/>
            <person name="Bruneel O."/>
            <person name="Chandler M."/>
            <person name="Cleiss J."/>
            <person name="Duran R."/>
            <person name="Elbaz-Poulichet F."/>
            <person name="Fonknechten N."/>
            <person name="Lauga B."/>
            <person name="Mornico D."/>
            <person name="Ortet P."/>
            <person name="Schaeffer C."/>
            <person name="Siguier P."/>
            <person name="Alexander Thil Smith A."/>
            <person name="Van Dorsselaer A."/>
            <person name="Weissenbach J."/>
            <person name="Medigue C."/>
            <person name="Le Paslier D."/>
        </authorList>
    </citation>
    <scope>NUCLEOTIDE SEQUENCE</scope>
</reference>
<protein>
    <recommendedName>
        <fullName evidence="1">YlxR domain-containing protein</fullName>
    </recommendedName>
</protein>
<dbReference type="InterPro" id="IPR007393">
    <property type="entry name" value="YlxR_dom"/>
</dbReference>
<dbReference type="Pfam" id="PF04296">
    <property type="entry name" value="YlxR"/>
    <property type="match status" value="1"/>
</dbReference>
<sequence>MEPQRQCVGCRKRFEQGVLYRFVRAGAGWKGSAPGERRLPGRGAYLCSEACAQRAERNKRYPGLGQSAREYGLIGGSRLGSIEKG</sequence>
<dbReference type="SUPFAM" id="SSF64376">
    <property type="entry name" value="YlxR-like"/>
    <property type="match status" value="1"/>
</dbReference>
<name>E6PII2_9ZZZZ</name>
<organism evidence="2">
    <name type="scientific">mine drainage metagenome</name>
    <dbReference type="NCBI Taxonomy" id="410659"/>
    <lineage>
        <taxon>unclassified sequences</taxon>
        <taxon>metagenomes</taxon>
        <taxon>ecological metagenomes</taxon>
    </lineage>
</organism>
<dbReference type="AlphaFoldDB" id="E6PII2"/>
<dbReference type="EMBL" id="CABL01000019">
    <property type="protein sequence ID" value="CBH76272.1"/>
    <property type="molecule type" value="Genomic_DNA"/>
</dbReference>
<comment type="caution">
    <text evidence="2">The sequence shown here is derived from an EMBL/GenBank/DDBJ whole genome shotgun (WGS) entry which is preliminary data.</text>
</comment>
<dbReference type="EMBL" id="CABO01000055">
    <property type="protein sequence ID" value="CBI03292.1"/>
    <property type="molecule type" value="Genomic_DNA"/>
</dbReference>